<evidence type="ECO:0000313" key="1">
    <source>
        <dbReference type="EMBL" id="PTE20112.1"/>
    </source>
</evidence>
<organism evidence="1 2">
    <name type="scientific">Cereibacter changlensis JA139</name>
    <dbReference type="NCBI Taxonomy" id="1188249"/>
    <lineage>
        <taxon>Bacteria</taxon>
        <taxon>Pseudomonadati</taxon>
        <taxon>Pseudomonadota</taxon>
        <taxon>Alphaproteobacteria</taxon>
        <taxon>Rhodobacterales</taxon>
        <taxon>Paracoccaceae</taxon>
        <taxon>Cereibacter</taxon>
    </lineage>
</organism>
<keyword evidence="2" id="KW-1185">Reference proteome</keyword>
<dbReference type="OrthoDB" id="1123495at2"/>
<gene>
    <name evidence="1" type="ORF">C5F48_19260</name>
</gene>
<proteinExistence type="predicted"/>
<protein>
    <submittedName>
        <fullName evidence="1">Uncharacterized protein</fullName>
    </submittedName>
</protein>
<evidence type="ECO:0000313" key="2">
    <source>
        <dbReference type="Proteomes" id="UP000241010"/>
    </source>
</evidence>
<sequence length="248" mass="28583">MRRKPGLLRRLLSLNQHRKRFGAKLPAEEADLAAMKRRIIEAGAPKQTRGSEKSLPQHLENLRCEFSGQPELLYVHAELIVLIRRGYRTDESFARLLRLWEAEGDFLCQRLDLRWLVSACDSFAEHHPDPAQRAVAALVSLLTNSVKLYETERFITADVTRPDPARPDPARIDRLQTELVPLFGGLSCFTVGTDDTLRNLYWRLEPFFALKPAGPVLKAAWDRMQTEDTAFARLRALHRRERTAWWSD</sequence>
<comment type="caution">
    <text evidence="1">The sequence shown here is derived from an EMBL/GenBank/DDBJ whole genome shotgun (WGS) entry which is preliminary data.</text>
</comment>
<name>A0A2T4JQC3_9RHOB</name>
<dbReference type="Proteomes" id="UP000241010">
    <property type="component" value="Unassembled WGS sequence"/>
</dbReference>
<dbReference type="RefSeq" id="WP_107665443.1">
    <property type="nucleotide sequence ID" value="NZ_PZKG01000135.1"/>
</dbReference>
<reference evidence="1 2" key="1">
    <citation type="submission" date="2018-03" db="EMBL/GenBank/DDBJ databases">
        <title>Cereibacter changlensis.</title>
        <authorList>
            <person name="Meyer T.E."/>
            <person name="Miller S."/>
            <person name="Lodha T."/>
            <person name="Gandham S."/>
            <person name="Chintalapati S."/>
            <person name="Chintalapati V.R."/>
        </authorList>
    </citation>
    <scope>NUCLEOTIDE SEQUENCE [LARGE SCALE GENOMIC DNA]</scope>
    <source>
        <strain evidence="1 2">JA139</strain>
    </source>
</reference>
<accession>A0A2T4JQC3</accession>
<dbReference type="EMBL" id="PZKG01000135">
    <property type="protein sequence ID" value="PTE20112.1"/>
    <property type="molecule type" value="Genomic_DNA"/>
</dbReference>
<dbReference type="AlphaFoldDB" id="A0A2T4JQC3"/>